<keyword evidence="1" id="KW-0472">Membrane</keyword>
<proteinExistence type="predicted"/>
<keyword evidence="1" id="KW-1133">Transmembrane helix</keyword>
<dbReference type="Pfam" id="PF02517">
    <property type="entry name" value="Rce1-like"/>
    <property type="match status" value="1"/>
</dbReference>
<name>A0A7C1T1W4_9HYPH</name>
<feature type="transmembrane region" description="Helical" evidence="1">
    <location>
        <begin position="204"/>
        <end position="224"/>
    </location>
</feature>
<dbReference type="GO" id="GO:0080120">
    <property type="term" value="P:CAAX-box protein maturation"/>
    <property type="evidence" value="ECO:0007669"/>
    <property type="project" value="UniProtKB-ARBA"/>
</dbReference>
<feature type="transmembrane region" description="Helical" evidence="1">
    <location>
        <begin position="141"/>
        <end position="168"/>
    </location>
</feature>
<keyword evidence="3" id="KW-0482">Metalloprotease</keyword>
<reference evidence="3" key="1">
    <citation type="journal article" date="2020" name="mSystems">
        <title>Genome- and Community-Level Interaction Insights into Carbon Utilization and Element Cycling Functions of Hydrothermarchaeota in Hydrothermal Sediment.</title>
        <authorList>
            <person name="Zhou Z."/>
            <person name="Liu Y."/>
            <person name="Xu W."/>
            <person name="Pan J."/>
            <person name="Luo Z.H."/>
            <person name="Li M."/>
        </authorList>
    </citation>
    <scope>NUCLEOTIDE SEQUENCE [LARGE SCALE GENOMIC DNA]</scope>
    <source>
        <strain evidence="3">SpSt-243</strain>
    </source>
</reference>
<accession>A0A7C1T1W4</accession>
<dbReference type="InterPro" id="IPR003675">
    <property type="entry name" value="Rce1/LyrA-like_dom"/>
</dbReference>
<protein>
    <submittedName>
        <fullName evidence="3">CPBP family intramembrane metalloprotease</fullName>
    </submittedName>
</protein>
<dbReference type="AlphaFoldDB" id="A0A7C1T1W4"/>
<keyword evidence="1" id="KW-0812">Transmembrane</keyword>
<dbReference type="GO" id="GO:0006508">
    <property type="term" value="P:proteolysis"/>
    <property type="evidence" value="ECO:0007669"/>
    <property type="project" value="UniProtKB-KW"/>
</dbReference>
<evidence type="ECO:0000259" key="2">
    <source>
        <dbReference type="Pfam" id="PF02517"/>
    </source>
</evidence>
<sequence length="257" mass="27588">MDHSTSAAARLVLEPKGPDFPYYSDKPPTISGAGWLSVLLAAVAGFAALATPMPFEDTIVTGWLRAAFFVALPLIALAIAAPRRWHAIFRRVGIREVLLMFGLALLNIIVSLSVGVLVQAYGSVNANAAIADAANLGSAQLASFFAKVGLQLLGEELITILPFLAILAYLHNKMEMGRNAAVLAAWLLSAVIFGMLHLPTYDWNFVQCFVVIGCARLVLTWAYVWTKNIWVSTGAHIINDWTLIGSTVLLAPLATAA</sequence>
<keyword evidence="3" id="KW-0645">Protease</keyword>
<keyword evidence="3" id="KW-0378">Hydrolase</keyword>
<dbReference type="GO" id="GO:0008237">
    <property type="term" value="F:metallopeptidase activity"/>
    <property type="evidence" value="ECO:0007669"/>
    <property type="project" value="UniProtKB-KW"/>
</dbReference>
<dbReference type="EMBL" id="DSKI01000347">
    <property type="protein sequence ID" value="HEB43361.1"/>
    <property type="molecule type" value="Genomic_DNA"/>
</dbReference>
<feature type="transmembrane region" description="Helical" evidence="1">
    <location>
        <begin position="180"/>
        <end position="198"/>
    </location>
</feature>
<organism evidence="3">
    <name type="scientific">Agrobacterium albertimagni</name>
    <dbReference type="NCBI Taxonomy" id="147266"/>
    <lineage>
        <taxon>Bacteria</taxon>
        <taxon>Pseudomonadati</taxon>
        <taxon>Pseudomonadota</taxon>
        <taxon>Alphaproteobacteria</taxon>
        <taxon>Hyphomicrobiales</taxon>
        <taxon>Rhizobiaceae</taxon>
        <taxon>Rhizobium/Agrobacterium group</taxon>
        <taxon>Agrobacterium</taxon>
    </lineage>
</organism>
<comment type="caution">
    <text evidence="3">The sequence shown here is derived from an EMBL/GenBank/DDBJ whole genome shotgun (WGS) entry which is preliminary data.</text>
</comment>
<gene>
    <name evidence="3" type="ORF">ENP70_06610</name>
</gene>
<feature type="transmembrane region" description="Helical" evidence="1">
    <location>
        <begin position="33"/>
        <end position="51"/>
    </location>
</feature>
<evidence type="ECO:0000313" key="3">
    <source>
        <dbReference type="EMBL" id="HEB43361.1"/>
    </source>
</evidence>
<dbReference type="GO" id="GO:0004175">
    <property type="term" value="F:endopeptidase activity"/>
    <property type="evidence" value="ECO:0007669"/>
    <property type="project" value="UniProtKB-ARBA"/>
</dbReference>
<feature type="domain" description="CAAX prenyl protease 2/Lysostaphin resistance protein A-like" evidence="2">
    <location>
        <begin position="141"/>
        <end position="241"/>
    </location>
</feature>
<evidence type="ECO:0000256" key="1">
    <source>
        <dbReference type="SAM" id="Phobius"/>
    </source>
</evidence>
<feature type="transmembrane region" description="Helical" evidence="1">
    <location>
        <begin position="63"/>
        <end position="85"/>
    </location>
</feature>
<feature type="transmembrane region" description="Helical" evidence="1">
    <location>
        <begin position="97"/>
        <end position="121"/>
    </location>
</feature>